<evidence type="ECO:0000256" key="1">
    <source>
        <dbReference type="SAM" id="SignalP"/>
    </source>
</evidence>
<accession>A0A239Y089</accession>
<feature type="signal peptide" evidence="1">
    <location>
        <begin position="1"/>
        <end position="22"/>
    </location>
</feature>
<sequence>MKLKGIVIGLAMALAFTMTGQAISIEELQSSPQFKVIHESRPDVPGADERTTWYLDTGTLEVLEYAPPVYKIKAHVYNVYQSPRKHVIYGDSWIVTYDARQSLASQVYRAKQNRASLTTAIQSAQSASGMEGLEQDLGGFSFDGTPLPRQKAASKRAILRTQLNTTRYDIADILFYEAYHMHFDDIVVK</sequence>
<gene>
    <name evidence="2" type="ORF">SAMEA44547418_00041</name>
</gene>
<feature type="chain" id="PRO_5038354464" description="Deacetylase PdaC domain-containing protein" evidence="1">
    <location>
        <begin position="23"/>
        <end position="189"/>
    </location>
</feature>
<evidence type="ECO:0000313" key="3">
    <source>
        <dbReference type="Proteomes" id="UP000214973"/>
    </source>
</evidence>
<evidence type="ECO:0008006" key="4">
    <source>
        <dbReference type="Google" id="ProtNLM"/>
    </source>
</evidence>
<reference evidence="2 3" key="1">
    <citation type="submission" date="2017-06" db="EMBL/GenBank/DDBJ databases">
        <authorList>
            <consortium name="Pathogen Informatics"/>
        </authorList>
    </citation>
    <scope>NUCLEOTIDE SEQUENCE [LARGE SCALE GENOMIC DNA]</scope>
    <source>
        <strain evidence="2 3">NCTC12018</strain>
    </source>
</reference>
<keyword evidence="3" id="KW-1185">Reference proteome</keyword>
<dbReference type="Proteomes" id="UP000214973">
    <property type="component" value="Chromosome 1"/>
</dbReference>
<keyword evidence="1" id="KW-0732">Signal</keyword>
<organism evidence="2 3">
    <name type="scientific">Veillonella rodentium</name>
    <dbReference type="NCBI Taxonomy" id="248315"/>
    <lineage>
        <taxon>Bacteria</taxon>
        <taxon>Bacillati</taxon>
        <taxon>Bacillota</taxon>
        <taxon>Negativicutes</taxon>
        <taxon>Veillonellales</taxon>
        <taxon>Veillonellaceae</taxon>
        <taxon>Veillonella</taxon>
    </lineage>
</organism>
<name>A0A239Y089_9FIRM</name>
<protein>
    <recommendedName>
        <fullName evidence="4">Deacetylase PdaC domain-containing protein</fullName>
    </recommendedName>
</protein>
<dbReference type="KEGG" id="vrm:44547418_00041"/>
<dbReference type="RefSeq" id="WP_095064678.1">
    <property type="nucleotide sequence ID" value="NZ_LT906470.1"/>
</dbReference>
<dbReference type="EMBL" id="LT906470">
    <property type="protein sequence ID" value="SNV52307.1"/>
    <property type="molecule type" value="Genomic_DNA"/>
</dbReference>
<evidence type="ECO:0000313" key="2">
    <source>
        <dbReference type="EMBL" id="SNV52307.1"/>
    </source>
</evidence>
<dbReference type="AlphaFoldDB" id="A0A239Y089"/>
<proteinExistence type="predicted"/>